<name>A0A0A9CSB4_ARUDO</name>
<reference evidence="1" key="1">
    <citation type="submission" date="2014-09" db="EMBL/GenBank/DDBJ databases">
        <authorList>
            <person name="Magalhaes I.L.F."/>
            <person name="Oliveira U."/>
            <person name="Santos F.R."/>
            <person name="Vidigal T.H.D.A."/>
            <person name="Brescovit A.D."/>
            <person name="Santos A.J."/>
        </authorList>
    </citation>
    <scope>NUCLEOTIDE SEQUENCE</scope>
    <source>
        <tissue evidence="1">Shoot tissue taken approximately 20 cm above the soil surface</tissue>
    </source>
</reference>
<dbReference type="EMBL" id="GBRH01219414">
    <property type="protein sequence ID" value="JAD78481.1"/>
    <property type="molecule type" value="Transcribed_RNA"/>
</dbReference>
<proteinExistence type="predicted"/>
<reference evidence="1" key="2">
    <citation type="journal article" date="2015" name="Data Brief">
        <title>Shoot transcriptome of the giant reed, Arundo donax.</title>
        <authorList>
            <person name="Barrero R.A."/>
            <person name="Guerrero F.D."/>
            <person name="Moolhuijzen P."/>
            <person name="Goolsby J.A."/>
            <person name="Tidwell J."/>
            <person name="Bellgard S.E."/>
            <person name="Bellgard M.I."/>
        </authorList>
    </citation>
    <scope>NUCLEOTIDE SEQUENCE</scope>
    <source>
        <tissue evidence="1">Shoot tissue taken approximately 20 cm above the soil surface</tissue>
    </source>
</reference>
<accession>A0A0A9CSB4</accession>
<sequence length="65" mass="7243">MGTELMELSKHQTRKSPTANHIFLFVPKDNILVGQISSKDIQGTPNCNINSTIACFLYPLQVVHC</sequence>
<evidence type="ECO:0000313" key="1">
    <source>
        <dbReference type="EMBL" id="JAD78481.1"/>
    </source>
</evidence>
<dbReference type="AlphaFoldDB" id="A0A0A9CSB4"/>
<protein>
    <submittedName>
        <fullName evidence="1">Pco071948b</fullName>
    </submittedName>
</protein>
<organism evidence="1">
    <name type="scientific">Arundo donax</name>
    <name type="common">Giant reed</name>
    <name type="synonym">Donax arundinaceus</name>
    <dbReference type="NCBI Taxonomy" id="35708"/>
    <lineage>
        <taxon>Eukaryota</taxon>
        <taxon>Viridiplantae</taxon>
        <taxon>Streptophyta</taxon>
        <taxon>Embryophyta</taxon>
        <taxon>Tracheophyta</taxon>
        <taxon>Spermatophyta</taxon>
        <taxon>Magnoliopsida</taxon>
        <taxon>Liliopsida</taxon>
        <taxon>Poales</taxon>
        <taxon>Poaceae</taxon>
        <taxon>PACMAD clade</taxon>
        <taxon>Arundinoideae</taxon>
        <taxon>Arundineae</taxon>
        <taxon>Arundo</taxon>
    </lineage>
</organism>